<keyword evidence="3" id="KW-1185">Reference proteome</keyword>
<feature type="transmembrane region" description="Helical" evidence="1">
    <location>
        <begin position="18"/>
        <end position="37"/>
    </location>
</feature>
<dbReference type="Proteomes" id="UP000596742">
    <property type="component" value="Unassembled WGS sequence"/>
</dbReference>
<comment type="caution">
    <text evidence="2">The sequence shown here is derived from an EMBL/GenBank/DDBJ whole genome shotgun (WGS) entry which is preliminary data.</text>
</comment>
<dbReference type="EMBL" id="UYJE01005138">
    <property type="protein sequence ID" value="VDI34217.1"/>
    <property type="molecule type" value="Genomic_DNA"/>
</dbReference>
<gene>
    <name evidence="2" type="ORF">MGAL_10B067553</name>
</gene>
<keyword evidence="1" id="KW-1133">Transmembrane helix</keyword>
<sequence>MDDNLMNGATTDLYLDPLLIGVICICALVIFFVMCYCKIRNTPNDNYEVTWTSTYLSTAPESATVLNAYQIEKKTNSRDQQSKVTEQFIYPS</sequence>
<evidence type="ECO:0000256" key="1">
    <source>
        <dbReference type="SAM" id="Phobius"/>
    </source>
</evidence>
<reference evidence="2" key="1">
    <citation type="submission" date="2018-11" db="EMBL/GenBank/DDBJ databases">
        <authorList>
            <person name="Alioto T."/>
            <person name="Alioto T."/>
        </authorList>
    </citation>
    <scope>NUCLEOTIDE SEQUENCE</scope>
</reference>
<organism evidence="2 3">
    <name type="scientific">Mytilus galloprovincialis</name>
    <name type="common">Mediterranean mussel</name>
    <dbReference type="NCBI Taxonomy" id="29158"/>
    <lineage>
        <taxon>Eukaryota</taxon>
        <taxon>Metazoa</taxon>
        <taxon>Spiralia</taxon>
        <taxon>Lophotrochozoa</taxon>
        <taxon>Mollusca</taxon>
        <taxon>Bivalvia</taxon>
        <taxon>Autobranchia</taxon>
        <taxon>Pteriomorphia</taxon>
        <taxon>Mytilida</taxon>
        <taxon>Mytiloidea</taxon>
        <taxon>Mytilidae</taxon>
        <taxon>Mytilinae</taxon>
        <taxon>Mytilus</taxon>
    </lineage>
</organism>
<accession>A0A8B6EHW3</accession>
<proteinExistence type="predicted"/>
<dbReference type="AlphaFoldDB" id="A0A8B6EHW3"/>
<keyword evidence="1" id="KW-0472">Membrane</keyword>
<protein>
    <submittedName>
        <fullName evidence="2">Uncharacterized protein</fullName>
    </submittedName>
</protein>
<keyword evidence="1" id="KW-0812">Transmembrane</keyword>
<evidence type="ECO:0000313" key="2">
    <source>
        <dbReference type="EMBL" id="VDI34217.1"/>
    </source>
</evidence>
<name>A0A8B6EHW3_MYTGA</name>
<evidence type="ECO:0000313" key="3">
    <source>
        <dbReference type="Proteomes" id="UP000596742"/>
    </source>
</evidence>